<feature type="transmembrane region" description="Helical" evidence="2">
    <location>
        <begin position="95"/>
        <end position="128"/>
    </location>
</feature>
<dbReference type="EMBL" id="JAAAJB010000137">
    <property type="protein sequence ID" value="KAG0264527.1"/>
    <property type="molecule type" value="Genomic_DNA"/>
</dbReference>
<sequence>MLNNRFMILGNLHQALNVPLSLNERVVEQQQHHRSTKMRSQLHQLIASRDLTDWLMTVMKIWGPYLQTLAEDNIGYLERLKNLMRWERPHQTWRVIGLLMFYIIVSAFFSYLVLPAIGFAIGVEYFFLLPLQSKYPRWSHLFSPLEWILWGVPTDTELAVERLTKQQEDQIYRLQQQQQQQPLDEASSEHSDAGSNTQAPAERPDLHTMSPASRIKYEYQNRSSPNHSAGSSSTSVHSATSEAPSLSGTNDKTEYHCMLRGKPGKLVIHEDNIQFRSAKLLGRDVEAVIPWDMIDTIKKTKTMSIGLWSTPGIEVIDINGRQTTFQNVVHRDDAFRKLVLTSGKKWASVQ</sequence>
<organism evidence="3 4">
    <name type="scientific">Actinomortierella ambigua</name>
    <dbReference type="NCBI Taxonomy" id="1343610"/>
    <lineage>
        <taxon>Eukaryota</taxon>
        <taxon>Fungi</taxon>
        <taxon>Fungi incertae sedis</taxon>
        <taxon>Mucoromycota</taxon>
        <taxon>Mortierellomycotina</taxon>
        <taxon>Mortierellomycetes</taxon>
        <taxon>Mortierellales</taxon>
        <taxon>Mortierellaceae</taxon>
        <taxon>Actinomortierella</taxon>
    </lineage>
</organism>
<dbReference type="GO" id="GO:0006915">
    <property type="term" value="P:apoptotic process"/>
    <property type="evidence" value="ECO:0007669"/>
    <property type="project" value="InterPro"/>
</dbReference>
<comment type="caution">
    <text evidence="3">The sequence shown here is derived from an EMBL/GenBank/DDBJ whole genome shotgun (WGS) entry which is preliminary data.</text>
</comment>
<dbReference type="OrthoDB" id="2428901at2759"/>
<keyword evidence="2" id="KW-1133">Transmembrane helix</keyword>
<keyword evidence="4" id="KW-1185">Reference proteome</keyword>
<feature type="compositionally biased region" description="Low complexity" evidence="1">
    <location>
        <begin position="227"/>
        <end position="241"/>
    </location>
</feature>
<evidence type="ECO:0000313" key="4">
    <source>
        <dbReference type="Proteomes" id="UP000807716"/>
    </source>
</evidence>
<keyword evidence="2" id="KW-0812">Transmembrane</keyword>
<protein>
    <recommendedName>
        <fullName evidence="5">GRAM domain-containing protein</fullName>
    </recommendedName>
</protein>
<reference evidence="3" key="1">
    <citation type="journal article" date="2020" name="Fungal Divers.">
        <title>Resolving the Mortierellaceae phylogeny through synthesis of multi-gene phylogenetics and phylogenomics.</title>
        <authorList>
            <person name="Vandepol N."/>
            <person name="Liber J."/>
            <person name="Desiro A."/>
            <person name="Na H."/>
            <person name="Kennedy M."/>
            <person name="Barry K."/>
            <person name="Grigoriev I.V."/>
            <person name="Miller A.N."/>
            <person name="O'Donnell K."/>
            <person name="Stajich J.E."/>
            <person name="Bonito G."/>
        </authorList>
    </citation>
    <scope>NUCLEOTIDE SEQUENCE</scope>
    <source>
        <strain evidence="3">BC1065</strain>
    </source>
</reference>
<dbReference type="InterPro" id="IPR011993">
    <property type="entry name" value="PH-like_dom_sf"/>
</dbReference>
<dbReference type="Pfam" id="PF11696">
    <property type="entry name" value="DUF3292"/>
    <property type="match status" value="1"/>
</dbReference>
<proteinExistence type="predicted"/>
<dbReference type="InterPro" id="IPR021709">
    <property type="entry name" value="DUF3292"/>
</dbReference>
<dbReference type="Gene3D" id="2.30.29.30">
    <property type="entry name" value="Pleckstrin-homology domain (PH domain)/Phosphotyrosine-binding domain (PTB)"/>
    <property type="match status" value="1"/>
</dbReference>
<feature type="region of interest" description="Disordered" evidence="1">
    <location>
        <begin position="220"/>
        <end position="255"/>
    </location>
</feature>
<evidence type="ECO:0000256" key="2">
    <source>
        <dbReference type="SAM" id="Phobius"/>
    </source>
</evidence>
<evidence type="ECO:0000313" key="3">
    <source>
        <dbReference type="EMBL" id="KAG0264527.1"/>
    </source>
</evidence>
<dbReference type="AlphaFoldDB" id="A0A9P6U7Z3"/>
<evidence type="ECO:0000256" key="1">
    <source>
        <dbReference type="SAM" id="MobiDB-lite"/>
    </source>
</evidence>
<keyword evidence="2" id="KW-0472">Membrane</keyword>
<dbReference type="PANTHER" id="PTHR37402">
    <property type="entry name" value="GRAM DOMAIN-CONTAINING PROTEIN 4"/>
    <property type="match status" value="1"/>
</dbReference>
<feature type="region of interest" description="Disordered" evidence="1">
    <location>
        <begin position="174"/>
        <end position="208"/>
    </location>
</feature>
<gene>
    <name evidence="3" type="ORF">DFQ27_001154</name>
</gene>
<dbReference type="Proteomes" id="UP000807716">
    <property type="component" value="Unassembled WGS sequence"/>
</dbReference>
<dbReference type="InterPro" id="IPR037847">
    <property type="entry name" value="GRAMDC4"/>
</dbReference>
<evidence type="ECO:0008006" key="5">
    <source>
        <dbReference type="Google" id="ProtNLM"/>
    </source>
</evidence>
<name>A0A9P6U7Z3_9FUNG</name>
<accession>A0A9P6U7Z3</accession>
<dbReference type="PANTHER" id="PTHR37402:SF1">
    <property type="entry name" value="GRAM DOMAIN-CONTAINING PROTEIN 4"/>
    <property type="match status" value="1"/>
</dbReference>